<feature type="compositionally biased region" description="Basic residues" evidence="1">
    <location>
        <begin position="64"/>
        <end position="81"/>
    </location>
</feature>
<protein>
    <submittedName>
        <fullName evidence="2">Uncharacterized protein</fullName>
    </submittedName>
</protein>
<accession>A0A0A9G4P0</accession>
<dbReference type="EMBL" id="GBRH01177856">
    <property type="protein sequence ID" value="JAE20040.1"/>
    <property type="molecule type" value="Transcribed_RNA"/>
</dbReference>
<organism evidence="2">
    <name type="scientific">Arundo donax</name>
    <name type="common">Giant reed</name>
    <name type="synonym">Donax arundinaceus</name>
    <dbReference type="NCBI Taxonomy" id="35708"/>
    <lineage>
        <taxon>Eukaryota</taxon>
        <taxon>Viridiplantae</taxon>
        <taxon>Streptophyta</taxon>
        <taxon>Embryophyta</taxon>
        <taxon>Tracheophyta</taxon>
        <taxon>Spermatophyta</taxon>
        <taxon>Magnoliopsida</taxon>
        <taxon>Liliopsida</taxon>
        <taxon>Poales</taxon>
        <taxon>Poaceae</taxon>
        <taxon>PACMAD clade</taxon>
        <taxon>Arundinoideae</taxon>
        <taxon>Arundineae</taxon>
        <taxon>Arundo</taxon>
    </lineage>
</organism>
<evidence type="ECO:0000256" key="1">
    <source>
        <dbReference type="SAM" id="MobiDB-lite"/>
    </source>
</evidence>
<proteinExistence type="predicted"/>
<evidence type="ECO:0000313" key="2">
    <source>
        <dbReference type="EMBL" id="JAE20040.1"/>
    </source>
</evidence>
<sequence length="109" mass="12386">MVQLHDRHHPLERLLQDTFPVGVVAPGRRQLQVLADEERLRPVGHRAGHWPQVDAAGAGAGPDRHHHKQHRHQRPQRQRHLRKLAEDRPVHWYSVPSPLLSAGCASCSS</sequence>
<reference evidence="2" key="1">
    <citation type="submission" date="2014-09" db="EMBL/GenBank/DDBJ databases">
        <authorList>
            <person name="Magalhaes I.L.F."/>
            <person name="Oliveira U."/>
            <person name="Santos F.R."/>
            <person name="Vidigal T.H.D.A."/>
            <person name="Brescovit A.D."/>
            <person name="Santos A.J."/>
        </authorList>
    </citation>
    <scope>NUCLEOTIDE SEQUENCE</scope>
    <source>
        <tissue evidence="2">Shoot tissue taken approximately 20 cm above the soil surface</tissue>
    </source>
</reference>
<name>A0A0A9G4P0_ARUDO</name>
<feature type="region of interest" description="Disordered" evidence="1">
    <location>
        <begin position="42"/>
        <end position="81"/>
    </location>
</feature>
<dbReference type="AlphaFoldDB" id="A0A0A9G4P0"/>
<reference evidence="2" key="2">
    <citation type="journal article" date="2015" name="Data Brief">
        <title>Shoot transcriptome of the giant reed, Arundo donax.</title>
        <authorList>
            <person name="Barrero R.A."/>
            <person name="Guerrero F.D."/>
            <person name="Moolhuijzen P."/>
            <person name="Goolsby J.A."/>
            <person name="Tidwell J."/>
            <person name="Bellgard S.E."/>
            <person name="Bellgard M.I."/>
        </authorList>
    </citation>
    <scope>NUCLEOTIDE SEQUENCE</scope>
    <source>
        <tissue evidence="2">Shoot tissue taken approximately 20 cm above the soil surface</tissue>
    </source>
</reference>